<evidence type="ECO:0000256" key="5">
    <source>
        <dbReference type="ARBA" id="ARBA00022737"/>
    </source>
</evidence>
<feature type="compositionally biased region" description="Polar residues" evidence="11">
    <location>
        <begin position="1"/>
        <end position="22"/>
    </location>
</feature>
<keyword evidence="5" id="KW-0677">Repeat</keyword>
<dbReference type="SUPFAM" id="SSF103506">
    <property type="entry name" value="Mitochondrial carrier"/>
    <property type="match status" value="1"/>
</dbReference>
<keyword evidence="6" id="KW-1133">Transmembrane helix</keyword>
<evidence type="ECO:0000256" key="7">
    <source>
        <dbReference type="ARBA" id="ARBA00023128"/>
    </source>
</evidence>
<keyword evidence="3 10" id="KW-0813">Transport</keyword>
<evidence type="ECO:0000256" key="2">
    <source>
        <dbReference type="ARBA" id="ARBA00006375"/>
    </source>
</evidence>
<evidence type="ECO:0008006" key="14">
    <source>
        <dbReference type="Google" id="ProtNLM"/>
    </source>
</evidence>
<dbReference type="PROSITE" id="PS50920">
    <property type="entry name" value="SOLCAR"/>
    <property type="match status" value="3"/>
</dbReference>
<evidence type="ECO:0000313" key="13">
    <source>
        <dbReference type="Proteomes" id="UP001159405"/>
    </source>
</evidence>
<comment type="subcellular location">
    <subcellularLocation>
        <location evidence="1">Mitochondrion membrane</location>
        <topology evidence="1">Multi-pass membrane protein</topology>
    </subcellularLocation>
</comment>
<keyword evidence="8 9" id="KW-0472">Membrane</keyword>
<dbReference type="PANTHER" id="PTHR45624">
    <property type="entry name" value="MITOCHONDRIAL BASIC AMINO ACIDS TRANSPORTER-RELATED"/>
    <property type="match status" value="1"/>
</dbReference>
<evidence type="ECO:0000256" key="8">
    <source>
        <dbReference type="ARBA" id="ARBA00023136"/>
    </source>
</evidence>
<feature type="repeat" description="Solcar" evidence="9">
    <location>
        <begin position="33"/>
        <end position="124"/>
    </location>
</feature>
<evidence type="ECO:0000256" key="6">
    <source>
        <dbReference type="ARBA" id="ARBA00022989"/>
    </source>
</evidence>
<dbReference type="InterPro" id="IPR050567">
    <property type="entry name" value="Mitochondrial_Carrier"/>
</dbReference>
<feature type="repeat" description="Solcar" evidence="9">
    <location>
        <begin position="233"/>
        <end position="319"/>
    </location>
</feature>
<gene>
    <name evidence="12" type="ORF">PLOB_00046779</name>
</gene>
<sequence>METSDQQLQETVLSPSRVTIESESNESEQGRSASGLRSFLAGGIGGVVGVSIGHPLDTIKVRIQTTPLPKPGEEPLFRGTLDCLRKTVHNEGVSGLFKGLITPVAFSTPICAVQFWAVTMGRKWQMSDPHEIPTNFQNFTAGMFSGACGAILIVPCDRIKCLLQVQQNSRGERPYKGPLNCAKQLYKERGIASLYKGTCATLLRDIPGMGCYFFSYEWILSKITLEGESRENLNPLRYILAGGTTGMICWFSILPADVLKSRVQIAPEGKYPRGVRDAFIELVRNESFASLYKGLTPVLMRAFAVNGGVFFGYEVALKLFNWIAPE</sequence>
<dbReference type="InterPro" id="IPR018108">
    <property type="entry name" value="MCP_transmembrane"/>
</dbReference>
<evidence type="ECO:0000256" key="9">
    <source>
        <dbReference type="PROSITE-ProRule" id="PRU00282"/>
    </source>
</evidence>
<accession>A0ABN8PR28</accession>
<dbReference type="InterPro" id="IPR002067">
    <property type="entry name" value="MCP"/>
</dbReference>
<feature type="repeat" description="Solcar" evidence="9">
    <location>
        <begin position="133"/>
        <end position="222"/>
    </location>
</feature>
<evidence type="ECO:0000256" key="3">
    <source>
        <dbReference type="ARBA" id="ARBA00022448"/>
    </source>
</evidence>
<evidence type="ECO:0000313" key="12">
    <source>
        <dbReference type="EMBL" id="CAH3148670.1"/>
    </source>
</evidence>
<protein>
    <recommendedName>
        <fullName evidence="14">Mitochondrial carnitine/acylcarnitine carrier protein</fullName>
    </recommendedName>
</protein>
<dbReference type="Proteomes" id="UP001159405">
    <property type="component" value="Unassembled WGS sequence"/>
</dbReference>
<organism evidence="12 13">
    <name type="scientific">Porites lobata</name>
    <dbReference type="NCBI Taxonomy" id="104759"/>
    <lineage>
        <taxon>Eukaryota</taxon>
        <taxon>Metazoa</taxon>
        <taxon>Cnidaria</taxon>
        <taxon>Anthozoa</taxon>
        <taxon>Hexacorallia</taxon>
        <taxon>Scleractinia</taxon>
        <taxon>Fungiina</taxon>
        <taxon>Poritidae</taxon>
        <taxon>Porites</taxon>
    </lineage>
</organism>
<keyword evidence="13" id="KW-1185">Reference proteome</keyword>
<dbReference type="InterPro" id="IPR023395">
    <property type="entry name" value="MCP_dom_sf"/>
</dbReference>
<feature type="region of interest" description="Disordered" evidence="11">
    <location>
        <begin position="1"/>
        <end position="34"/>
    </location>
</feature>
<dbReference type="PANTHER" id="PTHR45624:SF4">
    <property type="entry name" value="CONGESTED-LIKE TRACHEA PROTEIN-RELATED"/>
    <property type="match status" value="1"/>
</dbReference>
<dbReference type="PRINTS" id="PR00926">
    <property type="entry name" value="MITOCARRIER"/>
</dbReference>
<dbReference type="EMBL" id="CALNXK010000084">
    <property type="protein sequence ID" value="CAH3148670.1"/>
    <property type="molecule type" value="Genomic_DNA"/>
</dbReference>
<keyword evidence="7" id="KW-0496">Mitochondrion</keyword>
<evidence type="ECO:0000256" key="11">
    <source>
        <dbReference type="SAM" id="MobiDB-lite"/>
    </source>
</evidence>
<reference evidence="12 13" key="1">
    <citation type="submission" date="2022-05" db="EMBL/GenBank/DDBJ databases">
        <authorList>
            <consortium name="Genoscope - CEA"/>
            <person name="William W."/>
        </authorList>
    </citation>
    <scope>NUCLEOTIDE SEQUENCE [LARGE SCALE GENOMIC DNA]</scope>
</reference>
<name>A0ABN8PR28_9CNID</name>
<dbReference type="Gene3D" id="1.50.40.10">
    <property type="entry name" value="Mitochondrial carrier domain"/>
    <property type="match status" value="2"/>
</dbReference>
<comment type="caution">
    <text evidence="12">The sequence shown here is derived from an EMBL/GenBank/DDBJ whole genome shotgun (WGS) entry which is preliminary data.</text>
</comment>
<evidence type="ECO:0000256" key="1">
    <source>
        <dbReference type="ARBA" id="ARBA00004225"/>
    </source>
</evidence>
<proteinExistence type="inferred from homology"/>
<evidence type="ECO:0000256" key="10">
    <source>
        <dbReference type="RuleBase" id="RU000488"/>
    </source>
</evidence>
<dbReference type="Pfam" id="PF00153">
    <property type="entry name" value="Mito_carr"/>
    <property type="match status" value="3"/>
</dbReference>
<comment type="similarity">
    <text evidence="2 10">Belongs to the mitochondrial carrier (TC 2.A.29) family.</text>
</comment>
<keyword evidence="4 9" id="KW-0812">Transmembrane</keyword>
<evidence type="ECO:0000256" key="4">
    <source>
        <dbReference type="ARBA" id="ARBA00022692"/>
    </source>
</evidence>